<sequence>MMKLAGAYIEDDQHQKLCDLAKSKNMTLAGFCRRLFAAALAEADSPILEHPSYVPDTGGCKSDCGHSEEEHIAFDMGLYDGEQGNEKHLPQLITAYTPRCVLLLEAWHTGHSVGVINRSKREGA</sequence>
<gene>
    <name evidence="1" type="ORF">HNQ65_002719</name>
</gene>
<comment type="caution">
    <text evidence="1">The sequence shown here is derived from an EMBL/GenBank/DDBJ whole genome shotgun (WGS) entry which is preliminary data.</text>
</comment>
<name>A0A7W7YBH0_9BACT</name>
<reference evidence="1 2" key="1">
    <citation type="submission" date="2020-08" db="EMBL/GenBank/DDBJ databases">
        <title>Genomic Encyclopedia of Type Strains, Phase IV (KMG-IV): sequencing the most valuable type-strain genomes for metagenomic binning, comparative biology and taxonomic classification.</title>
        <authorList>
            <person name="Goeker M."/>
        </authorList>
    </citation>
    <scope>NUCLEOTIDE SEQUENCE [LARGE SCALE GENOMIC DNA]</scope>
    <source>
        <strain evidence="1 2">DSM 12252</strain>
    </source>
</reference>
<evidence type="ECO:0000313" key="2">
    <source>
        <dbReference type="Proteomes" id="UP000590740"/>
    </source>
</evidence>
<accession>A0A7W7YBH0</accession>
<dbReference type="RefSeq" id="WP_184340051.1">
    <property type="nucleotide sequence ID" value="NZ_JACHIG010000005.1"/>
</dbReference>
<protein>
    <submittedName>
        <fullName evidence="1">Folate-dependent phosphoribosylglycinamide formyltransferase PurN</fullName>
    </submittedName>
</protein>
<organism evidence="1 2">
    <name type="scientific">Prosthecobacter vanneervenii</name>
    <dbReference type="NCBI Taxonomy" id="48466"/>
    <lineage>
        <taxon>Bacteria</taxon>
        <taxon>Pseudomonadati</taxon>
        <taxon>Verrucomicrobiota</taxon>
        <taxon>Verrucomicrobiia</taxon>
        <taxon>Verrucomicrobiales</taxon>
        <taxon>Verrucomicrobiaceae</taxon>
        <taxon>Prosthecobacter</taxon>
    </lineage>
</organism>
<keyword evidence="1" id="KW-0808">Transferase</keyword>
<evidence type="ECO:0000313" key="1">
    <source>
        <dbReference type="EMBL" id="MBB5033136.1"/>
    </source>
</evidence>
<dbReference type="AlphaFoldDB" id="A0A7W7YBH0"/>
<dbReference type="Proteomes" id="UP000590740">
    <property type="component" value="Unassembled WGS sequence"/>
</dbReference>
<dbReference type="GO" id="GO:0016740">
    <property type="term" value="F:transferase activity"/>
    <property type="evidence" value="ECO:0007669"/>
    <property type="project" value="UniProtKB-KW"/>
</dbReference>
<proteinExistence type="predicted"/>
<dbReference type="EMBL" id="JACHIG010000005">
    <property type="protein sequence ID" value="MBB5033136.1"/>
    <property type="molecule type" value="Genomic_DNA"/>
</dbReference>
<keyword evidence="2" id="KW-1185">Reference proteome</keyword>